<accession>A0ABR2Q617</accession>
<dbReference type="EMBL" id="JBBPBN010000045">
    <property type="protein sequence ID" value="KAK8995957.1"/>
    <property type="molecule type" value="Genomic_DNA"/>
</dbReference>
<organism evidence="1 2">
    <name type="scientific">Hibiscus sabdariffa</name>
    <name type="common">roselle</name>
    <dbReference type="NCBI Taxonomy" id="183260"/>
    <lineage>
        <taxon>Eukaryota</taxon>
        <taxon>Viridiplantae</taxon>
        <taxon>Streptophyta</taxon>
        <taxon>Embryophyta</taxon>
        <taxon>Tracheophyta</taxon>
        <taxon>Spermatophyta</taxon>
        <taxon>Magnoliopsida</taxon>
        <taxon>eudicotyledons</taxon>
        <taxon>Gunneridae</taxon>
        <taxon>Pentapetalae</taxon>
        <taxon>rosids</taxon>
        <taxon>malvids</taxon>
        <taxon>Malvales</taxon>
        <taxon>Malvaceae</taxon>
        <taxon>Malvoideae</taxon>
        <taxon>Hibiscus</taxon>
    </lineage>
</organism>
<protein>
    <submittedName>
        <fullName evidence="1">Uncharacterized protein</fullName>
    </submittedName>
</protein>
<keyword evidence="2" id="KW-1185">Reference proteome</keyword>
<gene>
    <name evidence="1" type="ORF">V6N11_076210</name>
</gene>
<proteinExistence type="predicted"/>
<sequence>MAIKASWISLSKGTTSRELTTSCGKGGNLPLTGRQPSGIASAVKRVWKNCAASTRRVVASEHHSPEDTPLILISISPPFSNEVLNSTVGISIQFSLGLFSNVSSCSIVSSFGRVSLKFNGTHHPSAISLNMTMKTTWYNVPDESFDAWSLPISSSQQTSTSSATAIKLTKQVAAKVGGIRALCAKIGYCLIES</sequence>
<comment type="caution">
    <text evidence="1">The sequence shown here is derived from an EMBL/GenBank/DDBJ whole genome shotgun (WGS) entry which is preliminary data.</text>
</comment>
<evidence type="ECO:0000313" key="1">
    <source>
        <dbReference type="EMBL" id="KAK8995957.1"/>
    </source>
</evidence>
<reference evidence="1 2" key="1">
    <citation type="journal article" date="2024" name="G3 (Bethesda)">
        <title>Genome assembly of Hibiscus sabdariffa L. provides insights into metabolisms of medicinal natural products.</title>
        <authorList>
            <person name="Kim T."/>
        </authorList>
    </citation>
    <scope>NUCLEOTIDE SEQUENCE [LARGE SCALE GENOMIC DNA]</scope>
    <source>
        <strain evidence="1">TK-2024</strain>
        <tissue evidence="1">Old leaves</tissue>
    </source>
</reference>
<evidence type="ECO:0000313" key="2">
    <source>
        <dbReference type="Proteomes" id="UP001396334"/>
    </source>
</evidence>
<name>A0ABR2Q617_9ROSI</name>
<dbReference type="Proteomes" id="UP001396334">
    <property type="component" value="Unassembled WGS sequence"/>
</dbReference>